<proteinExistence type="predicted"/>
<dbReference type="Proteomes" id="UP000318431">
    <property type="component" value="Unassembled WGS sequence"/>
</dbReference>
<dbReference type="AlphaFoldDB" id="A0A562REL1"/>
<evidence type="ECO:0000313" key="1">
    <source>
        <dbReference type="EMBL" id="TWI67509.1"/>
    </source>
</evidence>
<protein>
    <submittedName>
        <fullName evidence="1">Uncharacterized protein</fullName>
    </submittedName>
</protein>
<gene>
    <name evidence="1" type="ORF">IP91_01622</name>
</gene>
<dbReference type="EMBL" id="VLLB01000002">
    <property type="protein sequence ID" value="TWI67509.1"/>
    <property type="molecule type" value="Genomic_DNA"/>
</dbReference>
<name>A0A562REL1_9BURK</name>
<reference evidence="1 2" key="1">
    <citation type="journal article" date="2015" name="Stand. Genomic Sci.">
        <title>Genomic Encyclopedia of Bacterial and Archaeal Type Strains, Phase III: the genomes of soil and plant-associated and newly described type strains.</title>
        <authorList>
            <person name="Whitman W.B."/>
            <person name="Woyke T."/>
            <person name="Klenk H.P."/>
            <person name="Zhou Y."/>
            <person name="Lilburn T.G."/>
            <person name="Beck B.J."/>
            <person name="De Vos P."/>
            <person name="Vandamme P."/>
            <person name="Eisen J.A."/>
            <person name="Garrity G."/>
            <person name="Hugenholtz P."/>
            <person name="Kyrpides N.C."/>
        </authorList>
    </citation>
    <scope>NUCLEOTIDE SEQUENCE [LARGE SCALE GENOMIC DNA]</scope>
    <source>
        <strain evidence="1 2">CGMCC 1.10822</strain>
    </source>
</reference>
<keyword evidence="2" id="KW-1185">Reference proteome</keyword>
<accession>A0A562REL1</accession>
<dbReference type="OrthoDB" id="8757534at2"/>
<evidence type="ECO:0000313" key="2">
    <source>
        <dbReference type="Proteomes" id="UP000318431"/>
    </source>
</evidence>
<sequence length="106" mass="11204">MESKRLEELDEGLHKALALVARDEGAGTGALSPDHPAAQAALACEVMLPEVLTAPALAETLRHKIGTVQVLLERARAHEALPPEAQLAANEGYLAVDDLLVEPPAR</sequence>
<dbReference type="RefSeq" id="WP_145648445.1">
    <property type="nucleotide sequence ID" value="NZ_VLLB01000002.1"/>
</dbReference>
<comment type="caution">
    <text evidence="1">The sequence shown here is derived from an EMBL/GenBank/DDBJ whole genome shotgun (WGS) entry which is preliminary data.</text>
</comment>
<organism evidence="1 2">
    <name type="scientific">Pseudoduganella lurida</name>
    <dbReference type="NCBI Taxonomy" id="1036180"/>
    <lineage>
        <taxon>Bacteria</taxon>
        <taxon>Pseudomonadati</taxon>
        <taxon>Pseudomonadota</taxon>
        <taxon>Betaproteobacteria</taxon>
        <taxon>Burkholderiales</taxon>
        <taxon>Oxalobacteraceae</taxon>
        <taxon>Telluria group</taxon>
        <taxon>Pseudoduganella</taxon>
    </lineage>
</organism>